<dbReference type="GO" id="GO:0008233">
    <property type="term" value="F:peptidase activity"/>
    <property type="evidence" value="ECO:0007669"/>
    <property type="project" value="InterPro"/>
</dbReference>
<evidence type="ECO:0000313" key="3">
    <source>
        <dbReference type="Proteomes" id="UP000324646"/>
    </source>
</evidence>
<dbReference type="PROSITE" id="PS51257">
    <property type="entry name" value="PROKAR_LIPOPROTEIN"/>
    <property type="match status" value="1"/>
</dbReference>
<protein>
    <submittedName>
        <fullName evidence="2">M15 family metallopeptidase</fullName>
    </submittedName>
</protein>
<organism evidence="2 3">
    <name type="scientific">Crassaminicella thermophila</name>
    <dbReference type="NCBI Taxonomy" id="2599308"/>
    <lineage>
        <taxon>Bacteria</taxon>
        <taxon>Bacillati</taxon>
        <taxon>Bacillota</taxon>
        <taxon>Clostridia</taxon>
        <taxon>Eubacteriales</taxon>
        <taxon>Clostridiaceae</taxon>
        <taxon>Crassaminicella</taxon>
    </lineage>
</organism>
<sequence>MKKMIIMLMCIVLFTGCIQKESLQNITSMDERNRIYNIIMKQDLLSLMMAYPEYIKDVEREKDNKIYIVTKSGKRILYDDKRRKNLNEKLSNPDLQDMMQQIYPIYSIKNLMRKTLNPGRIRVYGLLKEVYGNSKEQIKSNLVGVKVGYKYYPFNRKNNAADSLQKVMKELMILMKKRKDIYSFVFPTSGTFNYRYIAGTNRLSPHAFGIAIDLKRDKKDYWKWASREDGQKRLASYPKEIVKIFEKNNFIWGGKWGHFDILHFEYRPELIIKSRYFSDKTNYKKPWYDGVPYEDPTIKSYIQIIEKGLSK</sequence>
<gene>
    <name evidence="2" type="ORF">FQB35_08575</name>
</gene>
<proteinExistence type="predicted"/>
<dbReference type="AlphaFoldDB" id="A0A5C0SD14"/>
<dbReference type="SUPFAM" id="SSF55166">
    <property type="entry name" value="Hedgehog/DD-peptidase"/>
    <property type="match status" value="1"/>
</dbReference>
<dbReference type="EMBL" id="CP042243">
    <property type="protein sequence ID" value="QEK12425.1"/>
    <property type="molecule type" value="Genomic_DNA"/>
</dbReference>
<dbReference type="RefSeq" id="WP_148809580.1">
    <property type="nucleotide sequence ID" value="NZ_CP042243.1"/>
</dbReference>
<dbReference type="InterPro" id="IPR039561">
    <property type="entry name" value="Peptidase_M15C"/>
</dbReference>
<feature type="domain" description="Peptidase M15C" evidence="1">
    <location>
        <begin position="199"/>
        <end position="266"/>
    </location>
</feature>
<dbReference type="KEGG" id="crs:FQB35_08575"/>
<keyword evidence="3" id="KW-1185">Reference proteome</keyword>
<reference evidence="2 3" key="1">
    <citation type="submission" date="2019-07" db="EMBL/GenBank/DDBJ databases">
        <title>Complete genome of Crassaminicella thermophila SY095.</title>
        <authorList>
            <person name="Li X."/>
        </authorList>
    </citation>
    <scope>NUCLEOTIDE SEQUENCE [LARGE SCALE GENOMIC DNA]</scope>
    <source>
        <strain evidence="2 3">SY095</strain>
    </source>
</reference>
<evidence type="ECO:0000259" key="1">
    <source>
        <dbReference type="Pfam" id="PF13539"/>
    </source>
</evidence>
<name>A0A5C0SD14_CRATE</name>
<evidence type="ECO:0000313" key="2">
    <source>
        <dbReference type="EMBL" id="QEK12425.1"/>
    </source>
</evidence>
<dbReference type="OrthoDB" id="9799970at2"/>
<dbReference type="InterPro" id="IPR009045">
    <property type="entry name" value="Zn_M74/Hedgehog-like"/>
</dbReference>
<dbReference type="Gene3D" id="3.30.1380.10">
    <property type="match status" value="1"/>
</dbReference>
<dbReference type="Proteomes" id="UP000324646">
    <property type="component" value="Chromosome"/>
</dbReference>
<accession>A0A5C0SD14</accession>
<dbReference type="Pfam" id="PF13539">
    <property type="entry name" value="Peptidase_M15_4"/>
    <property type="match status" value="1"/>
</dbReference>